<sequence>MQCPTNDYLSDPTPGCVLPPLTPAERSLGRSRWVHILVSGPSMVPTLKHGDHVLVRRTTRVRPGDVVVGSFPARPDLLVVKRAVRPMADGWWLASDNGAVADDSRRYGPAAVYGRVLVRCWPPRRIGILSRTDLAGAQ</sequence>
<dbReference type="Proteomes" id="UP000317982">
    <property type="component" value="Unassembled WGS sequence"/>
</dbReference>
<dbReference type="Pfam" id="PF00717">
    <property type="entry name" value="Peptidase_S24"/>
    <property type="match status" value="1"/>
</dbReference>
<dbReference type="InParanoid" id="A0A545ALS0"/>
<organism evidence="5 6">
    <name type="scientific">Cryptosporangium phraense</name>
    <dbReference type="NCBI Taxonomy" id="2593070"/>
    <lineage>
        <taxon>Bacteria</taxon>
        <taxon>Bacillati</taxon>
        <taxon>Actinomycetota</taxon>
        <taxon>Actinomycetes</taxon>
        <taxon>Cryptosporangiales</taxon>
        <taxon>Cryptosporangiaceae</taxon>
        <taxon>Cryptosporangium</taxon>
    </lineage>
</organism>
<evidence type="ECO:0000259" key="4">
    <source>
        <dbReference type="Pfam" id="PF00717"/>
    </source>
</evidence>
<comment type="subcellular location">
    <subcellularLocation>
        <location evidence="1">Endomembrane system</location>
    </subcellularLocation>
</comment>
<evidence type="ECO:0000256" key="2">
    <source>
        <dbReference type="ARBA" id="ARBA00022801"/>
    </source>
</evidence>
<evidence type="ECO:0000313" key="6">
    <source>
        <dbReference type="Proteomes" id="UP000317982"/>
    </source>
</evidence>
<keyword evidence="2" id="KW-0378">Hydrolase</keyword>
<dbReference type="InterPro" id="IPR015927">
    <property type="entry name" value="Peptidase_S24_S26A/B/C"/>
</dbReference>
<name>A0A545ALS0_9ACTN</name>
<reference evidence="5 6" key="1">
    <citation type="submission" date="2019-07" db="EMBL/GenBank/DDBJ databases">
        <title>Cryptosporangium phraense sp. nov., isolated from plant litter.</title>
        <authorList>
            <person name="Suriyachadkun C."/>
        </authorList>
    </citation>
    <scope>NUCLEOTIDE SEQUENCE [LARGE SCALE GENOMIC DNA]</scope>
    <source>
        <strain evidence="5 6">A-T 5661</strain>
    </source>
</reference>
<evidence type="ECO:0000256" key="1">
    <source>
        <dbReference type="ARBA" id="ARBA00004308"/>
    </source>
</evidence>
<dbReference type="OrthoDB" id="1467636at2"/>
<gene>
    <name evidence="5" type="ORF">FL583_25375</name>
</gene>
<accession>A0A545ALS0</accession>
<evidence type="ECO:0000313" key="5">
    <source>
        <dbReference type="EMBL" id="TQS42268.1"/>
    </source>
</evidence>
<dbReference type="GO" id="GO:0006465">
    <property type="term" value="P:signal peptide processing"/>
    <property type="evidence" value="ECO:0007669"/>
    <property type="project" value="InterPro"/>
</dbReference>
<dbReference type="PANTHER" id="PTHR12383:SF16">
    <property type="entry name" value="MITOCHONDRIAL INNER MEMBRANE PROTEASE SUBUNIT 1"/>
    <property type="match status" value="1"/>
</dbReference>
<dbReference type="EMBL" id="VIRS01000019">
    <property type="protein sequence ID" value="TQS42268.1"/>
    <property type="molecule type" value="Genomic_DNA"/>
</dbReference>
<dbReference type="RefSeq" id="WP_142707325.1">
    <property type="nucleotide sequence ID" value="NZ_VIRS01000019.1"/>
</dbReference>
<keyword evidence="6" id="KW-1185">Reference proteome</keyword>
<dbReference type="InterPro" id="IPR019533">
    <property type="entry name" value="Peptidase_S26"/>
</dbReference>
<dbReference type="InterPro" id="IPR036286">
    <property type="entry name" value="LexA/Signal_pep-like_sf"/>
</dbReference>
<dbReference type="GO" id="GO:0004252">
    <property type="term" value="F:serine-type endopeptidase activity"/>
    <property type="evidence" value="ECO:0007669"/>
    <property type="project" value="InterPro"/>
</dbReference>
<feature type="domain" description="Peptidase S24/S26A/S26B/S26C" evidence="4">
    <location>
        <begin position="36"/>
        <end position="106"/>
    </location>
</feature>
<dbReference type="GO" id="GO:0012505">
    <property type="term" value="C:endomembrane system"/>
    <property type="evidence" value="ECO:0007669"/>
    <property type="project" value="UniProtKB-SubCell"/>
</dbReference>
<proteinExistence type="predicted"/>
<keyword evidence="3" id="KW-0472">Membrane</keyword>
<dbReference type="SUPFAM" id="SSF51306">
    <property type="entry name" value="LexA/Signal peptidase"/>
    <property type="match status" value="1"/>
</dbReference>
<dbReference type="InterPro" id="IPR052064">
    <property type="entry name" value="Mito_IMP1_subunit"/>
</dbReference>
<dbReference type="CDD" id="cd06530">
    <property type="entry name" value="S26_SPase_I"/>
    <property type="match status" value="1"/>
</dbReference>
<evidence type="ECO:0000256" key="3">
    <source>
        <dbReference type="ARBA" id="ARBA00023136"/>
    </source>
</evidence>
<comment type="caution">
    <text evidence="5">The sequence shown here is derived from an EMBL/GenBank/DDBJ whole genome shotgun (WGS) entry which is preliminary data.</text>
</comment>
<dbReference type="PANTHER" id="PTHR12383">
    <property type="entry name" value="PROTEASE FAMILY S26 MITOCHONDRIAL INNER MEMBRANE PROTEASE-RELATED"/>
    <property type="match status" value="1"/>
</dbReference>
<protein>
    <submittedName>
        <fullName evidence="5">S26 family signal peptidase</fullName>
    </submittedName>
</protein>
<dbReference type="Gene3D" id="2.10.109.10">
    <property type="entry name" value="Umud Fragment, subunit A"/>
    <property type="match status" value="1"/>
</dbReference>
<dbReference type="AlphaFoldDB" id="A0A545ALS0"/>